<dbReference type="RefSeq" id="YP_010358721.1">
    <property type="nucleotide sequence ID" value="NC_062765.1"/>
</dbReference>
<proteinExistence type="predicted"/>
<evidence type="ECO:0000313" key="1">
    <source>
        <dbReference type="EMBL" id="QWM89149.1"/>
    </source>
</evidence>
<protein>
    <submittedName>
        <fullName evidence="1">Uncharacterized protein</fullName>
    </submittedName>
</protein>
<name>A0AAE7RTL7_9CAUD</name>
<dbReference type="EMBL" id="MZ130475">
    <property type="protein sequence ID" value="QWM89149.1"/>
    <property type="molecule type" value="Genomic_DNA"/>
</dbReference>
<dbReference type="Proteomes" id="UP000827388">
    <property type="component" value="Segment"/>
</dbReference>
<sequence length="164" mass="18993">MTYKYNTVNNTAKNNTNLDYTIDLSKYFTTTTSSKKSDYTISILDKIKSIFPWANKNDNKYTILTLDNAPYENYTILDITPEALNLEWNKAASRLFDYIYYTENPSYDFKIGDIPVKIHGNYIQVGSRLIPKFTSSSFFNDIPKKDRIILYNISMNINSLEIAA</sequence>
<keyword evidence="2" id="KW-1185">Reference proteome</keyword>
<reference evidence="1 2" key="1">
    <citation type="submission" date="2021-04" db="EMBL/GenBank/DDBJ databases">
        <authorList>
            <person name="Shkoporov A.N."/>
            <person name="Stockdale S.R."/>
            <person name="Guerin E."/>
            <person name="Ross R.P."/>
            <person name="Hill C."/>
        </authorList>
    </citation>
    <scope>NUCLEOTIDE SEQUENCE [LARGE SCALE GENOMIC DNA]</scope>
    <source>
        <strain evidence="2">cr30_1</strain>
    </source>
</reference>
<gene>
    <name evidence="1" type="primary">gp_05849</name>
</gene>
<accession>A0AAE7RTL7</accession>
<organism evidence="1 2">
    <name type="scientific">uncultured phage cr30_1</name>
    <dbReference type="NCBI Taxonomy" id="2986411"/>
    <lineage>
        <taxon>Viruses</taxon>
        <taxon>Duplodnaviria</taxon>
        <taxon>Heunggongvirae</taxon>
        <taxon>Uroviricota</taxon>
        <taxon>Caudoviricetes</taxon>
        <taxon>Crassvirales</taxon>
        <taxon>Suoliviridae</taxon>
        <taxon>Boorivirinae</taxon>
        <taxon>Cohcovirus</taxon>
        <taxon>Cohcovirus splanchnicus</taxon>
    </lineage>
</organism>
<dbReference type="GeneID" id="75692211"/>
<dbReference type="KEGG" id="vg:75692211"/>
<evidence type="ECO:0000313" key="2">
    <source>
        <dbReference type="Proteomes" id="UP000827388"/>
    </source>
</evidence>